<feature type="compositionally biased region" description="Basic residues" evidence="2">
    <location>
        <begin position="76"/>
        <end position="85"/>
    </location>
</feature>
<protein>
    <submittedName>
        <fullName evidence="3">Uncharacterized protein</fullName>
    </submittedName>
</protein>
<feature type="region of interest" description="Disordered" evidence="2">
    <location>
        <begin position="58"/>
        <end position="118"/>
    </location>
</feature>
<feature type="compositionally biased region" description="Acidic residues" evidence="2">
    <location>
        <begin position="101"/>
        <end position="115"/>
    </location>
</feature>
<evidence type="ECO:0000313" key="3">
    <source>
        <dbReference type="EMBL" id="KAG7094437.1"/>
    </source>
</evidence>
<organism evidence="3 4">
    <name type="scientific">Marasmius oreades</name>
    <name type="common">fairy-ring Marasmius</name>
    <dbReference type="NCBI Taxonomy" id="181124"/>
    <lineage>
        <taxon>Eukaryota</taxon>
        <taxon>Fungi</taxon>
        <taxon>Dikarya</taxon>
        <taxon>Basidiomycota</taxon>
        <taxon>Agaricomycotina</taxon>
        <taxon>Agaricomycetes</taxon>
        <taxon>Agaricomycetidae</taxon>
        <taxon>Agaricales</taxon>
        <taxon>Marasmiineae</taxon>
        <taxon>Marasmiaceae</taxon>
        <taxon>Marasmius</taxon>
    </lineage>
</organism>
<keyword evidence="4" id="KW-1185">Reference proteome</keyword>
<feature type="region of interest" description="Disordered" evidence="2">
    <location>
        <begin position="138"/>
        <end position="191"/>
    </location>
</feature>
<keyword evidence="1" id="KW-0175">Coiled coil</keyword>
<dbReference type="KEGG" id="more:E1B28_008035"/>
<evidence type="ECO:0000256" key="2">
    <source>
        <dbReference type="SAM" id="MobiDB-lite"/>
    </source>
</evidence>
<dbReference type="AlphaFoldDB" id="A0A9P7S337"/>
<dbReference type="OrthoDB" id="2757916at2759"/>
<dbReference type="EMBL" id="CM032184">
    <property type="protein sequence ID" value="KAG7094437.1"/>
    <property type="molecule type" value="Genomic_DNA"/>
</dbReference>
<dbReference type="GeneID" id="66077111"/>
<dbReference type="RefSeq" id="XP_043010907.1">
    <property type="nucleotide sequence ID" value="XM_043152820.1"/>
</dbReference>
<dbReference type="Proteomes" id="UP001049176">
    <property type="component" value="Chromosome 4"/>
</dbReference>
<evidence type="ECO:0000256" key="1">
    <source>
        <dbReference type="SAM" id="Coils"/>
    </source>
</evidence>
<proteinExistence type="predicted"/>
<accession>A0A9P7S337</accession>
<comment type="caution">
    <text evidence="3">The sequence shown here is derived from an EMBL/GenBank/DDBJ whole genome shotgun (WGS) entry which is preliminary data.</text>
</comment>
<evidence type="ECO:0000313" key="4">
    <source>
        <dbReference type="Proteomes" id="UP001049176"/>
    </source>
</evidence>
<sequence>MRSMANTESCVLSPLLVEYLEEKEAIKSLKDRYQELTLEFASVKVELCDLDGMGWQKHEHHGRLTNGEQAVGSGHNKSRSRRKKGPSVLTSRSKVEKFETEDGAEDDNYDNDNDSDFTSIQYTGGTSLFRSGSSSFVNTFETSESDPLADTRPRIDSEEPELGNDDLRVKTPTPTSRPALPADRVTETSTS</sequence>
<reference evidence="3" key="1">
    <citation type="journal article" date="2021" name="Genome Biol. Evol.">
        <title>The assembled and annotated genome of the fairy-ring fungus Marasmius oreades.</title>
        <authorList>
            <person name="Hiltunen M."/>
            <person name="Ament-Velasquez S.L."/>
            <person name="Johannesson H."/>
        </authorList>
    </citation>
    <scope>NUCLEOTIDE SEQUENCE</scope>
    <source>
        <strain evidence="3">03SP1</strain>
    </source>
</reference>
<name>A0A9P7S337_9AGAR</name>
<gene>
    <name evidence="3" type="ORF">E1B28_008035</name>
</gene>
<feature type="coiled-coil region" evidence="1">
    <location>
        <begin position="16"/>
        <end position="46"/>
    </location>
</feature>